<evidence type="ECO:0000313" key="4">
    <source>
        <dbReference type="Proteomes" id="UP000695022"/>
    </source>
</evidence>
<keyword evidence="1" id="KW-0677">Repeat</keyword>
<organism evidence="4 5">
    <name type="scientific">Priapulus caudatus</name>
    <name type="common">Priapulid worm</name>
    <dbReference type="NCBI Taxonomy" id="37621"/>
    <lineage>
        <taxon>Eukaryota</taxon>
        <taxon>Metazoa</taxon>
        <taxon>Ecdysozoa</taxon>
        <taxon>Scalidophora</taxon>
        <taxon>Priapulida</taxon>
        <taxon>Priapulimorpha</taxon>
        <taxon>Priapulimorphida</taxon>
        <taxon>Priapulidae</taxon>
        <taxon>Priapulus</taxon>
    </lineage>
</organism>
<keyword evidence="2 3" id="KW-0040">ANK repeat</keyword>
<dbReference type="InterPro" id="IPR002110">
    <property type="entry name" value="Ankyrin_rpt"/>
</dbReference>
<dbReference type="PROSITE" id="PS50297">
    <property type="entry name" value="ANK_REP_REGION"/>
    <property type="match status" value="2"/>
</dbReference>
<proteinExistence type="predicted"/>
<evidence type="ECO:0000256" key="3">
    <source>
        <dbReference type="PROSITE-ProRule" id="PRU00023"/>
    </source>
</evidence>
<feature type="repeat" description="ANK" evidence="3">
    <location>
        <begin position="34"/>
        <end position="66"/>
    </location>
</feature>
<evidence type="ECO:0000313" key="5">
    <source>
        <dbReference type="RefSeq" id="XP_014678445.1"/>
    </source>
</evidence>
<dbReference type="Proteomes" id="UP000695022">
    <property type="component" value="Unplaced"/>
</dbReference>
<sequence>MAACASNKGSERNVFVCVEKLLEKGADVNTFDKHKMTPLMYAARQGWVSIVKMLLDHIANPNLQDVRGWTVLHWAASRGHILTTKAFVEAGADTGSYRARSMAESSRYSLRTRTSTI</sequence>
<reference evidence="5" key="1">
    <citation type="submission" date="2025-08" db="UniProtKB">
        <authorList>
            <consortium name="RefSeq"/>
        </authorList>
    </citation>
    <scope>IDENTIFICATION</scope>
</reference>
<dbReference type="SUPFAM" id="SSF48403">
    <property type="entry name" value="Ankyrin repeat"/>
    <property type="match status" value="1"/>
</dbReference>
<evidence type="ECO:0000256" key="2">
    <source>
        <dbReference type="ARBA" id="ARBA00023043"/>
    </source>
</evidence>
<dbReference type="RefSeq" id="XP_014678445.1">
    <property type="nucleotide sequence ID" value="XM_014822959.1"/>
</dbReference>
<dbReference type="SMART" id="SM00248">
    <property type="entry name" value="ANK"/>
    <property type="match status" value="2"/>
</dbReference>
<name>A0ABM1F1X4_PRICU</name>
<feature type="repeat" description="ANK" evidence="3">
    <location>
        <begin position="67"/>
        <end position="99"/>
    </location>
</feature>
<protein>
    <submittedName>
        <fullName evidence="5">Ankyrin repeat, SAM and basic leucine zipper domain-containing protein 1-like</fullName>
    </submittedName>
</protein>
<keyword evidence="4" id="KW-1185">Reference proteome</keyword>
<dbReference type="PROSITE" id="PS50088">
    <property type="entry name" value="ANK_REPEAT"/>
    <property type="match status" value="2"/>
</dbReference>
<dbReference type="PANTHER" id="PTHR24171">
    <property type="entry name" value="ANKYRIN REPEAT DOMAIN-CONTAINING PROTEIN 39-RELATED"/>
    <property type="match status" value="1"/>
</dbReference>
<evidence type="ECO:0000256" key="1">
    <source>
        <dbReference type="ARBA" id="ARBA00022737"/>
    </source>
</evidence>
<dbReference type="InterPro" id="IPR036770">
    <property type="entry name" value="Ankyrin_rpt-contain_sf"/>
</dbReference>
<dbReference type="Pfam" id="PF12796">
    <property type="entry name" value="Ank_2"/>
    <property type="match status" value="1"/>
</dbReference>
<gene>
    <name evidence="5" type="primary">LOC106818237</name>
</gene>
<dbReference type="Gene3D" id="1.25.40.20">
    <property type="entry name" value="Ankyrin repeat-containing domain"/>
    <property type="match status" value="2"/>
</dbReference>
<accession>A0ABM1F1X4</accession>
<dbReference type="GeneID" id="106818237"/>